<feature type="transmembrane region" description="Helical" evidence="1">
    <location>
        <begin position="30"/>
        <end position="51"/>
    </location>
</feature>
<sequence length="162" mass="18320">MRSGHRKKNSFPQRKTTLQSIRLVLHGSRYLALLLLLTHGGAIVCLIAIELALTTKLIIGIAIVVSMFFSACEHAFRCSRSSVTTLLWTTEGVWQLWTRGGQIINGDLKPVWGLRSSVYVHPYLVVLNFNTGKRFSKPIVLIPDMVDDADAFRRLRIRLRFG</sequence>
<proteinExistence type="predicted"/>
<accession>A0A450SDU7</accession>
<name>A0A450SDU7_9GAMM</name>
<feature type="transmembrane region" description="Helical" evidence="1">
    <location>
        <begin position="57"/>
        <end position="76"/>
    </location>
</feature>
<dbReference type="AlphaFoldDB" id="A0A450SDU7"/>
<dbReference type="Pfam" id="PF07254">
    <property type="entry name" value="Cpta_toxin"/>
    <property type="match status" value="1"/>
</dbReference>
<organism evidence="2">
    <name type="scientific">Candidatus Kentrum sp. FW</name>
    <dbReference type="NCBI Taxonomy" id="2126338"/>
    <lineage>
        <taxon>Bacteria</taxon>
        <taxon>Pseudomonadati</taxon>
        <taxon>Pseudomonadota</taxon>
        <taxon>Gammaproteobacteria</taxon>
        <taxon>Candidatus Kentrum</taxon>
    </lineage>
</organism>
<evidence type="ECO:0000256" key="1">
    <source>
        <dbReference type="SAM" id="Phobius"/>
    </source>
</evidence>
<keyword evidence="1" id="KW-0812">Transmembrane</keyword>
<evidence type="ECO:0000313" key="2">
    <source>
        <dbReference type="EMBL" id="VFJ50686.1"/>
    </source>
</evidence>
<evidence type="ECO:0008006" key="3">
    <source>
        <dbReference type="Google" id="ProtNLM"/>
    </source>
</evidence>
<dbReference type="EMBL" id="CAADEW010000028">
    <property type="protein sequence ID" value="VFJ50686.1"/>
    <property type="molecule type" value="Genomic_DNA"/>
</dbReference>
<gene>
    <name evidence="2" type="ORF">BECKFW1821A_GA0114235_102821</name>
</gene>
<protein>
    <recommendedName>
        <fullName evidence="3">Toxin CptA</fullName>
    </recommendedName>
</protein>
<keyword evidence="1" id="KW-0472">Membrane</keyword>
<dbReference type="InterPro" id="IPR009883">
    <property type="entry name" value="YgfX"/>
</dbReference>
<keyword evidence="1" id="KW-1133">Transmembrane helix</keyword>
<reference evidence="2" key="1">
    <citation type="submission" date="2019-02" db="EMBL/GenBank/DDBJ databases">
        <authorList>
            <person name="Gruber-Vodicka R. H."/>
            <person name="Seah K. B. B."/>
        </authorList>
    </citation>
    <scope>NUCLEOTIDE SEQUENCE</scope>
    <source>
        <strain evidence="2">BECK_BZ15</strain>
    </source>
</reference>